<dbReference type="PROSITE" id="PS50893">
    <property type="entry name" value="ABC_TRANSPORTER_2"/>
    <property type="match status" value="1"/>
</dbReference>
<dbReference type="InterPro" id="IPR027417">
    <property type="entry name" value="P-loop_NTPase"/>
</dbReference>
<keyword evidence="7" id="KW-1185">Reference proteome</keyword>
<dbReference type="SUPFAM" id="SSF52540">
    <property type="entry name" value="P-loop containing nucleoside triphosphate hydrolases"/>
    <property type="match status" value="1"/>
</dbReference>
<evidence type="ECO:0000256" key="1">
    <source>
        <dbReference type="ARBA" id="ARBA00005417"/>
    </source>
</evidence>
<dbReference type="GO" id="GO:0005524">
    <property type="term" value="F:ATP binding"/>
    <property type="evidence" value="ECO:0007669"/>
    <property type="project" value="UniProtKB-KW"/>
</dbReference>
<dbReference type="Pfam" id="PF00005">
    <property type="entry name" value="ABC_tran"/>
    <property type="match status" value="1"/>
</dbReference>
<reference evidence="6 7" key="1">
    <citation type="submission" date="2024-09" db="EMBL/GenBank/DDBJ databases">
        <authorList>
            <person name="Sun Q."/>
            <person name="Mori K."/>
        </authorList>
    </citation>
    <scope>NUCLEOTIDE SEQUENCE [LARGE SCALE GENOMIC DNA]</scope>
    <source>
        <strain evidence="6 7">JCM 13519</strain>
    </source>
</reference>
<comment type="similarity">
    <text evidence="1">Belongs to the ABC transporter superfamily.</text>
</comment>
<name>A0ABV5UPN5_9MICC</name>
<dbReference type="InterPro" id="IPR003593">
    <property type="entry name" value="AAA+_ATPase"/>
</dbReference>
<evidence type="ECO:0000256" key="3">
    <source>
        <dbReference type="ARBA" id="ARBA00022741"/>
    </source>
</evidence>
<keyword evidence="2" id="KW-0813">Transport</keyword>
<dbReference type="RefSeq" id="WP_345046159.1">
    <property type="nucleotide sequence ID" value="NZ_BAABED010000001.1"/>
</dbReference>
<evidence type="ECO:0000256" key="4">
    <source>
        <dbReference type="ARBA" id="ARBA00022840"/>
    </source>
</evidence>
<proteinExistence type="inferred from homology"/>
<keyword evidence="3" id="KW-0547">Nucleotide-binding</keyword>
<dbReference type="Proteomes" id="UP001589536">
    <property type="component" value="Unassembled WGS sequence"/>
</dbReference>
<accession>A0ABV5UPN5</accession>
<evidence type="ECO:0000313" key="7">
    <source>
        <dbReference type="Proteomes" id="UP001589536"/>
    </source>
</evidence>
<organism evidence="6 7">
    <name type="scientific">Arthrobacter methylotrophus</name>
    <dbReference type="NCBI Taxonomy" id="121291"/>
    <lineage>
        <taxon>Bacteria</taxon>
        <taxon>Bacillati</taxon>
        <taxon>Actinomycetota</taxon>
        <taxon>Actinomycetes</taxon>
        <taxon>Micrococcales</taxon>
        <taxon>Micrococcaceae</taxon>
        <taxon>Arthrobacter</taxon>
    </lineage>
</organism>
<evidence type="ECO:0000256" key="2">
    <source>
        <dbReference type="ARBA" id="ARBA00022448"/>
    </source>
</evidence>
<dbReference type="InterPro" id="IPR003439">
    <property type="entry name" value="ABC_transporter-like_ATP-bd"/>
</dbReference>
<sequence length="307" mass="32414">MIKIEGLSKSYGNQPVVNDVTFTVHPGMVTGLLGPNGAGKSTIMKMILGLVTPTSGKAWVNGASFASTSAPLGEVGALLDAGWVHPARSARNHIRAIALTQGIKAARVDEVLELTGLATAANMPVRKYSLGMKQRLGLAGALLGDPRVLILDEPINGLDLDGINWIRSFLRQLADEGRTVLVSSHLMSEMERTADRIIVMGKGQVLADGAIADIVGGQHEATVLVSSPQPDALTVQLRDAGARIQQTDNGRLQVLGLERATVGDIAASAGIALHELRSIDRSLEDAYEQLVAEEATFSAINPTKGHR</sequence>
<evidence type="ECO:0000313" key="6">
    <source>
        <dbReference type="EMBL" id="MFB9714480.1"/>
    </source>
</evidence>
<dbReference type="PROSITE" id="PS00211">
    <property type="entry name" value="ABC_TRANSPORTER_1"/>
    <property type="match status" value="1"/>
</dbReference>
<gene>
    <name evidence="6" type="ORF">ACFFPI_10135</name>
</gene>
<feature type="domain" description="ABC transporter" evidence="5">
    <location>
        <begin position="2"/>
        <end position="227"/>
    </location>
</feature>
<keyword evidence="4 6" id="KW-0067">ATP-binding</keyword>
<dbReference type="InterPro" id="IPR017871">
    <property type="entry name" value="ABC_transporter-like_CS"/>
</dbReference>
<dbReference type="Gene3D" id="3.40.50.300">
    <property type="entry name" value="P-loop containing nucleotide triphosphate hydrolases"/>
    <property type="match status" value="1"/>
</dbReference>
<dbReference type="PANTHER" id="PTHR43335:SF4">
    <property type="entry name" value="ABC TRANSPORTER, ATP-BINDING PROTEIN"/>
    <property type="match status" value="1"/>
</dbReference>
<comment type="caution">
    <text evidence="6">The sequence shown here is derived from an EMBL/GenBank/DDBJ whole genome shotgun (WGS) entry which is preliminary data.</text>
</comment>
<dbReference type="PANTHER" id="PTHR43335">
    <property type="entry name" value="ABC TRANSPORTER, ATP-BINDING PROTEIN"/>
    <property type="match status" value="1"/>
</dbReference>
<protein>
    <submittedName>
        <fullName evidence="6">ABC transporter ATP-binding protein</fullName>
    </submittedName>
</protein>
<dbReference type="SMART" id="SM00382">
    <property type="entry name" value="AAA"/>
    <property type="match status" value="1"/>
</dbReference>
<evidence type="ECO:0000259" key="5">
    <source>
        <dbReference type="PROSITE" id="PS50893"/>
    </source>
</evidence>
<dbReference type="EMBL" id="JBHMBH010000021">
    <property type="protein sequence ID" value="MFB9714480.1"/>
    <property type="molecule type" value="Genomic_DNA"/>
</dbReference>